<evidence type="ECO:0000313" key="6">
    <source>
        <dbReference type="Proteomes" id="UP000297834"/>
    </source>
</evidence>
<evidence type="ECO:0000259" key="4">
    <source>
        <dbReference type="PROSITE" id="PS51677"/>
    </source>
</evidence>
<dbReference type="OrthoDB" id="9814639at2"/>
<reference evidence="5 6" key="1">
    <citation type="submission" date="2019-03" db="EMBL/GenBank/DDBJ databases">
        <title>Alkanindiges illinoisensis: a potential pathogenic isolated from ascites of a gastric cancer patient with abdominal metastasis.</title>
        <authorList>
            <person name="Hu X."/>
            <person name="Yang B."/>
            <person name="Yan X."/>
            <person name="Lin L."/>
            <person name="Zhao H."/>
            <person name="Zhou F."/>
            <person name="Su B."/>
            <person name="Chen J."/>
            <person name="Rui Y."/>
            <person name="Wang Q."/>
            <person name="Zheng L."/>
        </authorList>
    </citation>
    <scope>NUCLEOTIDE SEQUENCE [LARGE SCALE GENOMIC DNA]</scope>
    <source>
        <strain evidence="5 6">NFYY 23406</strain>
    </source>
</reference>
<keyword evidence="3" id="KW-0812">Transmembrane</keyword>
<evidence type="ECO:0000256" key="3">
    <source>
        <dbReference type="SAM" id="Phobius"/>
    </source>
</evidence>
<keyword evidence="3" id="KW-1133">Transmembrane helix</keyword>
<dbReference type="Proteomes" id="UP000297834">
    <property type="component" value="Unassembled WGS sequence"/>
</dbReference>
<feature type="domain" description="NodB homology" evidence="4">
    <location>
        <begin position="90"/>
        <end position="273"/>
    </location>
</feature>
<dbReference type="PANTHER" id="PTHR34216">
    <property type="match status" value="1"/>
</dbReference>
<dbReference type="GO" id="GO:0016810">
    <property type="term" value="F:hydrolase activity, acting on carbon-nitrogen (but not peptide) bonds"/>
    <property type="evidence" value="ECO:0007669"/>
    <property type="project" value="InterPro"/>
</dbReference>
<dbReference type="InterPro" id="IPR051398">
    <property type="entry name" value="Polysacch_Deacetylase"/>
</dbReference>
<dbReference type="PANTHER" id="PTHR34216:SF3">
    <property type="entry name" value="POLY-BETA-1,6-N-ACETYL-D-GLUCOSAMINE N-DEACETYLASE"/>
    <property type="match status" value="1"/>
</dbReference>
<gene>
    <name evidence="5" type="ORF">E2B99_12870</name>
</gene>
<feature type="transmembrane region" description="Helical" evidence="3">
    <location>
        <begin position="6"/>
        <end position="24"/>
    </location>
</feature>
<dbReference type="Pfam" id="PF01522">
    <property type="entry name" value="Polysacc_deac_1"/>
    <property type="match status" value="1"/>
</dbReference>
<keyword evidence="2" id="KW-0732">Signal</keyword>
<dbReference type="STRING" id="1120977.GCA_000619845_01260"/>
<name>A0A4Y7X915_9GAMM</name>
<keyword evidence="3" id="KW-0472">Membrane</keyword>
<comment type="caution">
    <text evidence="5">The sequence shown here is derived from an EMBL/GenBank/DDBJ whole genome shotgun (WGS) entry which is preliminary data.</text>
</comment>
<comment type="subcellular location">
    <subcellularLocation>
        <location evidence="1">Secreted</location>
    </subcellularLocation>
</comment>
<dbReference type="SUPFAM" id="SSF88713">
    <property type="entry name" value="Glycoside hydrolase/deacetylase"/>
    <property type="match status" value="1"/>
</dbReference>
<dbReference type="GO" id="GO:0005576">
    <property type="term" value="C:extracellular region"/>
    <property type="evidence" value="ECO:0007669"/>
    <property type="project" value="UniProtKB-SubCell"/>
</dbReference>
<dbReference type="CDD" id="cd10918">
    <property type="entry name" value="CE4_NodB_like_5s_6s"/>
    <property type="match status" value="1"/>
</dbReference>
<dbReference type="GO" id="GO:0005975">
    <property type="term" value="P:carbohydrate metabolic process"/>
    <property type="evidence" value="ECO:0007669"/>
    <property type="project" value="InterPro"/>
</dbReference>
<dbReference type="Gene3D" id="3.20.20.370">
    <property type="entry name" value="Glycoside hydrolase/deacetylase"/>
    <property type="match status" value="1"/>
</dbReference>
<evidence type="ECO:0000256" key="1">
    <source>
        <dbReference type="ARBA" id="ARBA00004613"/>
    </source>
</evidence>
<protein>
    <submittedName>
        <fullName evidence="5">Polysaccharide deacetylase family protein</fullName>
    </submittedName>
</protein>
<evidence type="ECO:0000256" key="2">
    <source>
        <dbReference type="ARBA" id="ARBA00022729"/>
    </source>
</evidence>
<accession>A0A4Y7X915</accession>
<dbReference type="RefSeq" id="WP_134245501.1">
    <property type="nucleotide sequence ID" value="NZ_SNTY01000076.1"/>
</dbReference>
<dbReference type="InterPro" id="IPR002509">
    <property type="entry name" value="NODB_dom"/>
</dbReference>
<sequence length="273" mass="31575">MSVWIVFFIVIVGLGWFSYRYAWWRPHLNWNRPRILMYHMVREHIPGAKFNKLRVTPAHFEQQVKWLSEQGFHFVTMHQLCANWGKHPDKTVAITFDDGYEDNLRNALPILKKYNASATIYVVVDRHERDWSSYKKAHHNTGELARETKLTDLQIKQLVDSGLIEIGSHTLTHANLAAIDDQQRLQEMTESRYILQQQTGQAINSFAYPFGIYSKADVEAADQAGYLTAVTTVEGVDELLPKPDFLQLKRIKVSGKDNMLAFKCRIRTGQRGL</sequence>
<organism evidence="5 6">
    <name type="scientific">Alkanindiges illinoisensis</name>
    <dbReference type="NCBI Taxonomy" id="197183"/>
    <lineage>
        <taxon>Bacteria</taxon>
        <taxon>Pseudomonadati</taxon>
        <taxon>Pseudomonadota</taxon>
        <taxon>Gammaproteobacteria</taxon>
        <taxon>Moraxellales</taxon>
        <taxon>Moraxellaceae</taxon>
        <taxon>Alkanindiges</taxon>
    </lineage>
</organism>
<evidence type="ECO:0000313" key="5">
    <source>
        <dbReference type="EMBL" id="TEU23828.1"/>
    </source>
</evidence>
<proteinExistence type="predicted"/>
<keyword evidence="6" id="KW-1185">Reference proteome</keyword>
<dbReference type="EMBL" id="SNTY01000076">
    <property type="protein sequence ID" value="TEU23828.1"/>
    <property type="molecule type" value="Genomic_DNA"/>
</dbReference>
<dbReference type="AlphaFoldDB" id="A0A4Y7X915"/>
<dbReference type="InterPro" id="IPR011330">
    <property type="entry name" value="Glyco_hydro/deAcase_b/a-brl"/>
</dbReference>
<dbReference type="PROSITE" id="PS51677">
    <property type="entry name" value="NODB"/>
    <property type="match status" value="1"/>
</dbReference>